<dbReference type="Proteomes" id="UP000248926">
    <property type="component" value="Unassembled WGS sequence"/>
</dbReference>
<dbReference type="OrthoDB" id="5954593at2"/>
<dbReference type="RefSeq" id="WP_111984176.1">
    <property type="nucleotide sequence ID" value="NZ_NFZS01000004.1"/>
</dbReference>
<accession>A0A328P370</accession>
<organism evidence="1 2">
    <name type="scientific">Dyella jiangningensis</name>
    <dbReference type="NCBI Taxonomy" id="1379159"/>
    <lineage>
        <taxon>Bacteria</taxon>
        <taxon>Pseudomonadati</taxon>
        <taxon>Pseudomonadota</taxon>
        <taxon>Gammaproteobacteria</taxon>
        <taxon>Lysobacterales</taxon>
        <taxon>Rhodanobacteraceae</taxon>
        <taxon>Dyella</taxon>
    </lineage>
</organism>
<evidence type="ECO:0000313" key="2">
    <source>
        <dbReference type="Proteomes" id="UP000248926"/>
    </source>
</evidence>
<gene>
    <name evidence="1" type="ORF">CA260_16835</name>
</gene>
<dbReference type="AlphaFoldDB" id="A0A328P370"/>
<comment type="caution">
    <text evidence="1">The sequence shown here is derived from an EMBL/GenBank/DDBJ whole genome shotgun (WGS) entry which is preliminary data.</text>
</comment>
<name>A0A328P370_9GAMM</name>
<evidence type="ECO:0000313" key="1">
    <source>
        <dbReference type="EMBL" id="RAO75711.1"/>
    </source>
</evidence>
<protein>
    <submittedName>
        <fullName evidence="1">Uncharacterized protein</fullName>
    </submittedName>
</protein>
<keyword evidence="2" id="KW-1185">Reference proteome</keyword>
<reference evidence="1 2" key="1">
    <citation type="journal article" date="2018" name="Genet. Mol. Biol.">
        <title>The genome sequence of Dyella jiangningensis FCAV SCS01 from a lignocellulose-decomposing microbial consortium metagenome reveals potential for biotechnological applications.</title>
        <authorList>
            <person name="Desiderato J.G."/>
            <person name="Alvarenga D.O."/>
            <person name="Constancio M.T.L."/>
            <person name="Alves L.M.C."/>
            <person name="Varani A.M."/>
        </authorList>
    </citation>
    <scope>NUCLEOTIDE SEQUENCE [LARGE SCALE GENOMIC DNA]</scope>
    <source>
        <strain evidence="1 2">FCAV SCS01</strain>
    </source>
</reference>
<dbReference type="EMBL" id="NFZS01000004">
    <property type="protein sequence ID" value="RAO75711.1"/>
    <property type="molecule type" value="Genomic_DNA"/>
</dbReference>
<proteinExistence type="predicted"/>
<sequence>MANDLAVTLNESTNPWLVDVDQKNNANHVARSNQTQTITWQLNGNAASGKIVSCNWVNNPPATNPPPAGIFGPFVIAPNGKSMTITDLNNSTSTTGDWIYQISVQLVDNGPIYQSGYVSITGTATNPTIKNN</sequence>